<reference evidence="2" key="1">
    <citation type="submission" date="2023-03" db="EMBL/GenBank/DDBJ databases">
        <title>Massive genome expansion in bonnet fungi (Mycena s.s.) driven by repeated elements and novel gene families across ecological guilds.</title>
        <authorList>
            <consortium name="Lawrence Berkeley National Laboratory"/>
            <person name="Harder C.B."/>
            <person name="Miyauchi S."/>
            <person name="Viragh M."/>
            <person name="Kuo A."/>
            <person name="Thoen E."/>
            <person name="Andreopoulos B."/>
            <person name="Lu D."/>
            <person name="Skrede I."/>
            <person name="Drula E."/>
            <person name="Henrissat B."/>
            <person name="Morin E."/>
            <person name="Kohler A."/>
            <person name="Barry K."/>
            <person name="LaButti K."/>
            <person name="Morin E."/>
            <person name="Salamov A."/>
            <person name="Lipzen A."/>
            <person name="Mereny Z."/>
            <person name="Hegedus B."/>
            <person name="Baldrian P."/>
            <person name="Stursova M."/>
            <person name="Weitz H."/>
            <person name="Taylor A."/>
            <person name="Grigoriev I.V."/>
            <person name="Nagy L.G."/>
            <person name="Martin F."/>
            <person name="Kauserud H."/>
        </authorList>
    </citation>
    <scope>NUCLEOTIDE SEQUENCE</scope>
    <source>
        <strain evidence="2">CBHHK067</strain>
    </source>
</reference>
<name>A0AAD7DKZ1_MYCRO</name>
<dbReference type="AlphaFoldDB" id="A0AAD7DKZ1"/>
<sequence length="131" mass="15053">MTSAAVKVAAESIGPVCVLLIQVSPPPIRDAPLDEVQREIDSYLADILQEVITPNIWSIDMEEYLEQIDGNLFTLNWDNFYKELDQRFVNEGFFRYSAWAATKTPRDKKCSRATRGELPSRNSDMHHQKLH</sequence>
<gene>
    <name evidence="2" type="ORF">B0H17DRAFT_1059708</name>
</gene>
<protein>
    <submittedName>
        <fullName evidence="2">Uncharacterized protein</fullName>
    </submittedName>
</protein>
<evidence type="ECO:0000313" key="3">
    <source>
        <dbReference type="Proteomes" id="UP001221757"/>
    </source>
</evidence>
<accession>A0AAD7DKZ1</accession>
<keyword evidence="3" id="KW-1185">Reference proteome</keyword>
<organism evidence="2 3">
    <name type="scientific">Mycena rosella</name>
    <name type="common">Pink bonnet</name>
    <name type="synonym">Agaricus rosellus</name>
    <dbReference type="NCBI Taxonomy" id="1033263"/>
    <lineage>
        <taxon>Eukaryota</taxon>
        <taxon>Fungi</taxon>
        <taxon>Dikarya</taxon>
        <taxon>Basidiomycota</taxon>
        <taxon>Agaricomycotina</taxon>
        <taxon>Agaricomycetes</taxon>
        <taxon>Agaricomycetidae</taxon>
        <taxon>Agaricales</taxon>
        <taxon>Marasmiineae</taxon>
        <taxon>Mycenaceae</taxon>
        <taxon>Mycena</taxon>
    </lineage>
</organism>
<evidence type="ECO:0000313" key="2">
    <source>
        <dbReference type="EMBL" id="KAJ7693312.1"/>
    </source>
</evidence>
<evidence type="ECO:0000256" key="1">
    <source>
        <dbReference type="SAM" id="MobiDB-lite"/>
    </source>
</evidence>
<dbReference type="EMBL" id="JARKIE010000046">
    <property type="protein sequence ID" value="KAJ7693312.1"/>
    <property type="molecule type" value="Genomic_DNA"/>
</dbReference>
<proteinExistence type="predicted"/>
<feature type="region of interest" description="Disordered" evidence="1">
    <location>
        <begin position="107"/>
        <end position="131"/>
    </location>
</feature>
<comment type="caution">
    <text evidence="2">The sequence shown here is derived from an EMBL/GenBank/DDBJ whole genome shotgun (WGS) entry which is preliminary data.</text>
</comment>
<dbReference type="Proteomes" id="UP001221757">
    <property type="component" value="Unassembled WGS sequence"/>
</dbReference>